<reference evidence="2 3" key="1">
    <citation type="submission" date="2016-10" db="EMBL/GenBank/DDBJ databases">
        <title>Reductive evolution of mitochondrial metabolism and differential evolution of invasion-related proteins in Cryptosporidium.</title>
        <authorList>
            <person name="Liu S."/>
            <person name="Roellig D.M."/>
            <person name="Guo Y."/>
            <person name="Li N."/>
            <person name="Frace M.A."/>
            <person name="Tang K."/>
            <person name="Zhang L."/>
            <person name="Feng Y."/>
            <person name="Xiao L."/>
        </authorList>
    </citation>
    <scope>NUCLEOTIDE SEQUENCE [LARGE SCALE GENOMIC DNA]</scope>
    <source>
        <strain evidence="2">39726</strain>
    </source>
</reference>
<dbReference type="OrthoDB" id="339835at2759"/>
<organism evidence="2 3">
    <name type="scientific">Cryptosporidium ubiquitum</name>
    <dbReference type="NCBI Taxonomy" id="857276"/>
    <lineage>
        <taxon>Eukaryota</taxon>
        <taxon>Sar</taxon>
        <taxon>Alveolata</taxon>
        <taxon>Apicomplexa</taxon>
        <taxon>Conoidasida</taxon>
        <taxon>Coccidia</taxon>
        <taxon>Eucoccidiorida</taxon>
        <taxon>Eimeriorina</taxon>
        <taxon>Cryptosporidiidae</taxon>
        <taxon>Cryptosporidium</taxon>
    </lineage>
</organism>
<evidence type="ECO:0000259" key="1">
    <source>
        <dbReference type="Pfam" id="PF02201"/>
    </source>
</evidence>
<keyword evidence="3" id="KW-1185">Reference proteome</keyword>
<sequence>MGNKNVDDDENNIEIDSNLTKDIQIPSQVFENHFSPIPIGCLNFEEKLEESRIVKKLKAREKTYTVKTIIDKHVGTEWVNSRIMSNLIPSQDCIESQIAIILSSCNLNAITLRKLYALLSVCFNINLLNIDIQNIYQIIRENLEKLRRTDKQEIKKNKRVRDKKKIQIKNLTKFIDGEDTISLRSFALKIKQYCEKKSLIHPSNTKLFILDQNLRDIFPGRDSIGKNINDIQRLLKVSNIDIENEYLSFSEQTTS</sequence>
<evidence type="ECO:0000313" key="2">
    <source>
        <dbReference type="EMBL" id="OII74865.1"/>
    </source>
</evidence>
<name>A0A1J4MKV5_9CRYT</name>
<gene>
    <name evidence="2" type="ORF">cubi_02997</name>
</gene>
<dbReference type="GeneID" id="39979788"/>
<dbReference type="VEuPathDB" id="CryptoDB:cubi_02997"/>
<dbReference type="InterPro" id="IPR003121">
    <property type="entry name" value="SWIB_MDM2_domain"/>
</dbReference>
<dbReference type="SUPFAM" id="SSF47592">
    <property type="entry name" value="SWIB/MDM2 domain"/>
    <property type="match status" value="1"/>
</dbReference>
<dbReference type="Gene3D" id="1.10.245.10">
    <property type="entry name" value="SWIB/MDM2 domain"/>
    <property type="match status" value="1"/>
</dbReference>
<evidence type="ECO:0000313" key="3">
    <source>
        <dbReference type="Proteomes" id="UP000186176"/>
    </source>
</evidence>
<dbReference type="Pfam" id="PF02201">
    <property type="entry name" value="SWIB"/>
    <property type="match status" value="1"/>
</dbReference>
<proteinExistence type="predicted"/>
<accession>A0A1J4MKV5</accession>
<dbReference type="AlphaFoldDB" id="A0A1J4MKV5"/>
<feature type="domain" description="DM2" evidence="1">
    <location>
        <begin position="170"/>
        <end position="225"/>
    </location>
</feature>
<dbReference type="InterPro" id="IPR036885">
    <property type="entry name" value="SWIB_MDM2_dom_sf"/>
</dbReference>
<protein>
    <submittedName>
        <fullName evidence="2">Swib domain-containing protein</fullName>
    </submittedName>
</protein>
<dbReference type="EMBL" id="LRBP01000008">
    <property type="protein sequence ID" value="OII74865.1"/>
    <property type="molecule type" value="Genomic_DNA"/>
</dbReference>
<dbReference type="Proteomes" id="UP000186176">
    <property type="component" value="Unassembled WGS sequence"/>
</dbReference>
<dbReference type="RefSeq" id="XP_028876010.1">
    <property type="nucleotide sequence ID" value="XM_029020009.1"/>
</dbReference>
<comment type="caution">
    <text evidence="2">The sequence shown here is derived from an EMBL/GenBank/DDBJ whole genome shotgun (WGS) entry which is preliminary data.</text>
</comment>